<dbReference type="EMBL" id="VICG01000007">
    <property type="protein sequence ID" value="KAA8570182.1"/>
    <property type="molecule type" value="Genomic_DNA"/>
</dbReference>
<accession>A0A5M9JQW3</accession>
<organism evidence="1 2">
    <name type="scientific">Monilinia fructicola</name>
    <name type="common">Brown rot fungus</name>
    <name type="synonym">Ciboria fructicola</name>
    <dbReference type="NCBI Taxonomy" id="38448"/>
    <lineage>
        <taxon>Eukaryota</taxon>
        <taxon>Fungi</taxon>
        <taxon>Dikarya</taxon>
        <taxon>Ascomycota</taxon>
        <taxon>Pezizomycotina</taxon>
        <taxon>Leotiomycetes</taxon>
        <taxon>Helotiales</taxon>
        <taxon>Sclerotiniaceae</taxon>
        <taxon>Monilinia</taxon>
    </lineage>
</organism>
<name>A0A5M9JQW3_MONFR</name>
<evidence type="ECO:0000313" key="2">
    <source>
        <dbReference type="Proteomes" id="UP000322873"/>
    </source>
</evidence>
<comment type="caution">
    <text evidence="1">The sequence shown here is derived from an EMBL/GenBank/DDBJ whole genome shotgun (WGS) entry which is preliminary data.</text>
</comment>
<protein>
    <submittedName>
        <fullName evidence="1">Uncharacterized protein</fullName>
    </submittedName>
</protein>
<evidence type="ECO:0000313" key="1">
    <source>
        <dbReference type="EMBL" id="KAA8570182.1"/>
    </source>
</evidence>
<keyword evidence="2" id="KW-1185">Reference proteome</keyword>
<dbReference type="AlphaFoldDB" id="A0A5M9JQW3"/>
<proteinExistence type="predicted"/>
<dbReference type="Proteomes" id="UP000322873">
    <property type="component" value="Unassembled WGS sequence"/>
</dbReference>
<sequence length="82" mass="9352">MELLIKPILNCICAKLNEQYRAYAVFAARSSRRSSSPTQRNVQTTTMTRRSPFFIITPLVGLVPPKFKLIVPSTRNRPRTAM</sequence>
<gene>
    <name evidence="1" type="ORF">EYC84_002506</name>
</gene>
<reference evidence="1 2" key="1">
    <citation type="submission" date="2019-06" db="EMBL/GenBank/DDBJ databases">
        <title>Genome Sequence of the Brown Rot Fungal Pathogen Monilinia fructicola.</title>
        <authorList>
            <person name="De Miccolis Angelini R.M."/>
            <person name="Landi L."/>
            <person name="Abate D."/>
            <person name="Pollastro S."/>
            <person name="Romanazzi G."/>
            <person name="Faretra F."/>
        </authorList>
    </citation>
    <scope>NUCLEOTIDE SEQUENCE [LARGE SCALE GENOMIC DNA]</scope>
    <source>
        <strain evidence="1 2">Mfrc123</strain>
    </source>
</reference>